<reference evidence="7 8" key="1">
    <citation type="journal article" date="2016" name="Nat. Commun.">
        <title>Thousands of microbial genomes shed light on interconnected biogeochemical processes in an aquifer system.</title>
        <authorList>
            <person name="Anantharaman K."/>
            <person name="Brown C.T."/>
            <person name="Hug L.A."/>
            <person name="Sharon I."/>
            <person name="Castelle C.J."/>
            <person name="Probst A.J."/>
            <person name="Thomas B.C."/>
            <person name="Singh A."/>
            <person name="Wilkins M.J."/>
            <person name="Karaoz U."/>
            <person name="Brodie E.L."/>
            <person name="Williams K.H."/>
            <person name="Hubbard S.S."/>
            <person name="Banfield J.F."/>
        </authorList>
    </citation>
    <scope>NUCLEOTIDE SEQUENCE [LARGE SCALE GENOMIC DNA]</scope>
</reference>
<keyword evidence="2 4" id="KW-0560">Oxidoreductase</keyword>
<protein>
    <recommendedName>
        <fullName evidence="9">D-glycerate dehydrogenase</fullName>
    </recommendedName>
</protein>
<organism evidence="7 8">
    <name type="scientific">Candidatus Taylorbacteria bacterium RIFCSPHIGHO2_02_FULL_46_13</name>
    <dbReference type="NCBI Taxonomy" id="1802312"/>
    <lineage>
        <taxon>Bacteria</taxon>
        <taxon>Candidatus Tayloriibacteriota</taxon>
    </lineage>
</organism>
<dbReference type="Pfam" id="PF00389">
    <property type="entry name" value="2-Hacid_dh"/>
    <property type="match status" value="1"/>
</dbReference>
<dbReference type="PROSITE" id="PS00671">
    <property type="entry name" value="D_2_HYDROXYACID_DH_3"/>
    <property type="match status" value="1"/>
</dbReference>
<evidence type="ECO:0000256" key="1">
    <source>
        <dbReference type="ARBA" id="ARBA00005854"/>
    </source>
</evidence>
<dbReference type="Proteomes" id="UP000177565">
    <property type="component" value="Unassembled WGS sequence"/>
</dbReference>
<keyword evidence="3" id="KW-0520">NAD</keyword>
<feature type="domain" description="D-isomer specific 2-hydroxyacid dehydrogenase catalytic" evidence="5">
    <location>
        <begin position="4"/>
        <end position="321"/>
    </location>
</feature>
<dbReference type="InterPro" id="IPR006139">
    <property type="entry name" value="D-isomer_2_OHA_DH_cat_dom"/>
</dbReference>
<dbReference type="FunFam" id="3.40.50.720:FF:000203">
    <property type="entry name" value="D-3-phosphoglycerate dehydrogenase (SerA)"/>
    <property type="match status" value="1"/>
</dbReference>
<evidence type="ECO:0000256" key="4">
    <source>
        <dbReference type="RuleBase" id="RU003719"/>
    </source>
</evidence>
<evidence type="ECO:0000313" key="8">
    <source>
        <dbReference type="Proteomes" id="UP000177565"/>
    </source>
</evidence>
<feature type="domain" description="D-isomer specific 2-hydroxyacid dehydrogenase NAD-binding" evidence="6">
    <location>
        <begin position="112"/>
        <end position="291"/>
    </location>
</feature>
<dbReference type="Pfam" id="PF02826">
    <property type="entry name" value="2-Hacid_dh_C"/>
    <property type="match status" value="1"/>
</dbReference>
<dbReference type="PANTHER" id="PTHR10996:SF178">
    <property type="entry name" value="2-HYDROXYACID DEHYDROGENASE YGL185C-RELATED"/>
    <property type="match status" value="1"/>
</dbReference>
<dbReference type="GO" id="GO:0016618">
    <property type="term" value="F:hydroxypyruvate reductase [NAD(P)H] activity"/>
    <property type="evidence" value="ECO:0007669"/>
    <property type="project" value="TreeGrafter"/>
</dbReference>
<evidence type="ECO:0000259" key="6">
    <source>
        <dbReference type="Pfam" id="PF02826"/>
    </source>
</evidence>
<dbReference type="SUPFAM" id="SSF51735">
    <property type="entry name" value="NAD(P)-binding Rossmann-fold domains"/>
    <property type="match status" value="1"/>
</dbReference>
<gene>
    <name evidence="7" type="ORF">A3C06_03190</name>
</gene>
<comment type="caution">
    <text evidence="7">The sequence shown here is derived from an EMBL/GenBank/DDBJ whole genome shotgun (WGS) entry which is preliminary data.</text>
</comment>
<dbReference type="GO" id="GO:0030267">
    <property type="term" value="F:glyoxylate reductase (NADPH) activity"/>
    <property type="evidence" value="ECO:0007669"/>
    <property type="project" value="TreeGrafter"/>
</dbReference>
<dbReference type="Gene3D" id="3.40.50.720">
    <property type="entry name" value="NAD(P)-binding Rossmann-like Domain"/>
    <property type="match status" value="2"/>
</dbReference>
<sequence>MKKIYVTRSIPAPAVEMLEAKGYAVTVSPHERALTKAELLKALGGQAYDGVLTLLHDEINAEVFDAAPSVKIYSNYAVGFNNIDTSEAVRRGVTVTNTPSDAVNESVAEHTFALLLACMHRIVEGDTFMRAGTYKGWDPNLLIGTDLKGKTLGAIGAGRIGALVIEKAVRGFGMKVVYFDVVRNERVEKEYGAEYLSSVEEVLKVADAVTLHVLLTKETQHLMNAARFALMKKSAYLINTCRGPVVDETALADALSKGIIRGAAIDVYEHEPSVAKGLLKLPNIIFTPHIASATDAARADMSTIAAQNLIDFFEGRIPAHVAQ</sequence>
<evidence type="ECO:0000256" key="3">
    <source>
        <dbReference type="ARBA" id="ARBA00023027"/>
    </source>
</evidence>
<dbReference type="GO" id="GO:0051287">
    <property type="term" value="F:NAD binding"/>
    <property type="evidence" value="ECO:0007669"/>
    <property type="project" value="InterPro"/>
</dbReference>
<dbReference type="PANTHER" id="PTHR10996">
    <property type="entry name" value="2-HYDROXYACID DEHYDROGENASE-RELATED"/>
    <property type="match status" value="1"/>
</dbReference>
<name>A0A1G2MRR3_9BACT</name>
<dbReference type="EMBL" id="MHRQ01000020">
    <property type="protein sequence ID" value="OHA26555.1"/>
    <property type="molecule type" value="Genomic_DNA"/>
</dbReference>
<dbReference type="STRING" id="1802312.A3C06_03190"/>
<evidence type="ECO:0000256" key="2">
    <source>
        <dbReference type="ARBA" id="ARBA00023002"/>
    </source>
</evidence>
<dbReference type="InterPro" id="IPR029753">
    <property type="entry name" value="D-isomer_DH_CS"/>
</dbReference>
<dbReference type="GO" id="GO:0005829">
    <property type="term" value="C:cytosol"/>
    <property type="evidence" value="ECO:0007669"/>
    <property type="project" value="TreeGrafter"/>
</dbReference>
<proteinExistence type="inferred from homology"/>
<dbReference type="InterPro" id="IPR050223">
    <property type="entry name" value="D-isomer_2-hydroxyacid_DH"/>
</dbReference>
<dbReference type="CDD" id="cd05301">
    <property type="entry name" value="GDH"/>
    <property type="match status" value="1"/>
</dbReference>
<evidence type="ECO:0000259" key="5">
    <source>
        <dbReference type="Pfam" id="PF00389"/>
    </source>
</evidence>
<dbReference type="AlphaFoldDB" id="A0A1G2MRR3"/>
<comment type="similarity">
    <text evidence="1 4">Belongs to the D-isomer specific 2-hydroxyacid dehydrogenase family.</text>
</comment>
<dbReference type="SUPFAM" id="SSF52283">
    <property type="entry name" value="Formate/glycerate dehydrogenase catalytic domain-like"/>
    <property type="match status" value="1"/>
</dbReference>
<evidence type="ECO:0008006" key="9">
    <source>
        <dbReference type="Google" id="ProtNLM"/>
    </source>
</evidence>
<dbReference type="InterPro" id="IPR036291">
    <property type="entry name" value="NAD(P)-bd_dom_sf"/>
</dbReference>
<accession>A0A1G2MRR3</accession>
<evidence type="ECO:0000313" key="7">
    <source>
        <dbReference type="EMBL" id="OHA26555.1"/>
    </source>
</evidence>
<dbReference type="InterPro" id="IPR006140">
    <property type="entry name" value="D-isomer_DH_NAD-bd"/>
</dbReference>